<dbReference type="PANTHER" id="PTHR45648:SF85">
    <property type="entry name" value="A, PUTATIVE (AFU_ORTHOLOGUE AFUA_2G10760)-RELATED"/>
    <property type="match status" value="1"/>
</dbReference>
<dbReference type="InterPro" id="IPR051058">
    <property type="entry name" value="GDSL_Est/Lipase"/>
</dbReference>
<proteinExistence type="predicted"/>
<dbReference type="AlphaFoldDB" id="A0A8H6VNQ9"/>
<dbReference type="PANTHER" id="PTHR45648">
    <property type="entry name" value="GDSL LIPASE/ACYLHYDROLASE FAMILY PROTEIN (AFU_ORTHOLOGUE AFUA_4G14700)"/>
    <property type="match status" value="1"/>
</dbReference>
<comment type="caution">
    <text evidence="2">The sequence shown here is derived from an EMBL/GenBank/DDBJ whole genome shotgun (WGS) entry which is preliminary data.</text>
</comment>
<evidence type="ECO:0000313" key="2">
    <source>
        <dbReference type="EMBL" id="KAF7288527.1"/>
    </source>
</evidence>
<evidence type="ECO:0000256" key="1">
    <source>
        <dbReference type="ARBA" id="ARBA00022801"/>
    </source>
</evidence>
<dbReference type="OrthoDB" id="1600564at2759"/>
<accession>A0A8H6VNQ9</accession>
<keyword evidence="1" id="KW-0378">Hydrolase</keyword>
<gene>
    <name evidence="2" type="ORF">HMN09_01381700</name>
</gene>
<keyword evidence="3" id="KW-1185">Reference proteome</keyword>
<dbReference type="Proteomes" id="UP000613580">
    <property type="component" value="Unassembled WGS sequence"/>
</dbReference>
<sequence length="354" mass="38916">MHPPRPAHGSSADLPSAFNLNSRRPRLNGVMAHSILFVLLAALSATQIVRSAATTSEHSEVFNWDSIRFVYAFGDSYTFVQGTNGFPNFSFVGDEAGYTTEQALTSRIIPKNTSSEGSNWIEYLTGCFEGTPFFCKKQLWNFAFAGSDITGALLPLHHNYTTSLVEQVNQWATAAAKAIPHPRGETLTAWWIGINDTGDTLNNASITDFPAFWQEEMVAYFDAVQLAHDNGLTTHLFINVPAEDRNPSSLGNSAASQATYKLHIEQFNSALDSSIRAFKASNPDAVIMTFDSNTLFNTILDNPEQYGFTNTTGFCTCADPEGFFWYNSGHPTQAVHKIIAAAIEAELKNPTFIQ</sequence>
<reference evidence="2" key="1">
    <citation type="submission" date="2020-05" db="EMBL/GenBank/DDBJ databases">
        <title>Mycena genomes resolve the evolution of fungal bioluminescence.</title>
        <authorList>
            <person name="Tsai I.J."/>
        </authorList>
    </citation>
    <scope>NUCLEOTIDE SEQUENCE</scope>
    <source>
        <strain evidence="2">110903Hualien_Pintung</strain>
    </source>
</reference>
<dbReference type="SUPFAM" id="SSF52266">
    <property type="entry name" value="SGNH hydrolase"/>
    <property type="match status" value="1"/>
</dbReference>
<dbReference type="InterPro" id="IPR036514">
    <property type="entry name" value="SGNH_hydro_sf"/>
</dbReference>
<dbReference type="EMBL" id="JACAZE010000033">
    <property type="protein sequence ID" value="KAF7288527.1"/>
    <property type="molecule type" value="Genomic_DNA"/>
</dbReference>
<dbReference type="GO" id="GO:0016788">
    <property type="term" value="F:hydrolase activity, acting on ester bonds"/>
    <property type="evidence" value="ECO:0007669"/>
    <property type="project" value="InterPro"/>
</dbReference>
<dbReference type="CDD" id="cd01846">
    <property type="entry name" value="fatty_acyltransferase_like"/>
    <property type="match status" value="1"/>
</dbReference>
<evidence type="ECO:0000313" key="3">
    <source>
        <dbReference type="Proteomes" id="UP000613580"/>
    </source>
</evidence>
<dbReference type="Gene3D" id="3.40.50.1110">
    <property type="entry name" value="SGNH hydrolase"/>
    <property type="match status" value="1"/>
</dbReference>
<dbReference type="Pfam" id="PF00657">
    <property type="entry name" value="Lipase_GDSL"/>
    <property type="match status" value="1"/>
</dbReference>
<dbReference type="InterPro" id="IPR001087">
    <property type="entry name" value="GDSL"/>
</dbReference>
<protein>
    <submittedName>
        <fullName evidence="2">Lysophospholipase A</fullName>
    </submittedName>
</protein>
<organism evidence="2 3">
    <name type="scientific">Mycena chlorophos</name>
    <name type="common">Agaric fungus</name>
    <name type="synonym">Agaricus chlorophos</name>
    <dbReference type="NCBI Taxonomy" id="658473"/>
    <lineage>
        <taxon>Eukaryota</taxon>
        <taxon>Fungi</taxon>
        <taxon>Dikarya</taxon>
        <taxon>Basidiomycota</taxon>
        <taxon>Agaricomycotina</taxon>
        <taxon>Agaricomycetes</taxon>
        <taxon>Agaricomycetidae</taxon>
        <taxon>Agaricales</taxon>
        <taxon>Marasmiineae</taxon>
        <taxon>Mycenaceae</taxon>
        <taxon>Mycena</taxon>
    </lineage>
</organism>
<name>A0A8H6VNQ9_MYCCL</name>